<evidence type="ECO:0000313" key="2">
    <source>
        <dbReference type="EMBL" id="KAG0661536.1"/>
    </source>
</evidence>
<evidence type="ECO:0000256" key="1">
    <source>
        <dbReference type="SAM" id="MobiDB-lite"/>
    </source>
</evidence>
<keyword evidence="3" id="KW-1185">Reference proteome</keyword>
<dbReference type="Proteomes" id="UP000777482">
    <property type="component" value="Unassembled WGS sequence"/>
</dbReference>
<name>A0A9P7B6J9_RHOMI</name>
<reference evidence="2 3" key="1">
    <citation type="submission" date="2020-11" db="EMBL/GenBank/DDBJ databases">
        <title>Kefir isolates.</title>
        <authorList>
            <person name="Marcisauskas S."/>
            <person name="Kim Y."/>
            <person name="Blasche S."/>
        </authorList>
    </citation>
    <scope>NUCLEOTIDE SEQUENCE [LARGE SCALE GENOMIC DNA]</scope>
    <source>
        <strain evidence="2 3">KR</strain>
    </source>
</reference>
<dbReference type="EMBL" id="PUHQ01000034">
    <property type="protein sequence ID" value="KAG0661536.1"/>
    <property type="molecule type" value="Genomic_DNA"/>
</dbReference>
<sequence>MHARQPLIGNQLPPAPPAPAPASVKPSPPPAPPAPAPTSVKRSPAPPSVKQPPRAPPRNPLARTPASVPVSAGFYEADFLSKQVPRTGVCGLDQRAWKAAKALDALKACGFSVRSLNLALATTPNVHIARWRSLTVNKKAGGDEEHWAVTCLRAELARTRDADKRFDIEHGIIELAAEILSREVKRGQNDSRLTCNAAHATRDEIGAMDDNLASLGTVIPALFPLLWSLLVTLGKGPSTRTKRKKDRKLDQSQAMDIDQDGDQEGENGEEEERVGEEEGAESPDGAAAKTDPAVAIRRVAIVIVSQLMYLRCRSSNLLPLVTGLFLSAEKCSRRAMEFLYSLRISASYATVRRLVSKDNSAASEAIPAQGLTHKALQGP</sequence>
<dbReference type="OrthoDB" id="10507358at2759"/>
<feature type="compositionally biased region" description="Pro residues" evidence="1">
    <location>
        <begin position="44"/>
        <end position="59"/>
    </location>
</feature>
<feature type="region of interest" description="Disordered" evidence="1">
    <location>
        <begin position="1"/>
        <end position="65"/>
    </location>
</feature>
<protein>
    <submittedName>
        <fullName evidence="2">Uncharacterized protein</fullName>
    </submittedName>
</protein>
<organism evidence="2 3">
    <name type="scientific">Rhodotorula mucilaginosa</name>
    <name type="common">Yeast</name>
    <name type="synonym">Rhodotorula rubra</name>
    <dbReference type="NCBI Taxonomy" id="5537"/>
    <lineage>
        <taxon>Eukaryota</taxon>
        <taxon>Fungi</taxon>
        <taxon>Dikarya</taxon>
        <taxon>Basidiomycota</taxon>
        <taxon>Pucciniomycotina</taxon>
        <taxon>Microbotryomycetes</taxon>
        <taxon>Sporidiobolales</taxon>
        <taxon>Sporidiobolaceae</taxon>
        <taxon>Rhodotorula</taxon>
    </lineage>
</organism>
<evidence type="ECO:0000313" key="3">
    <source>
        <dbReference type="Proteomes" id="UP000777482"/>
    </source>
</evidence>
<feature type="compositionally biased region" description="Pro residues" evidence="1">
    <location>
        <begin position="13"/>
        <end position="36"/>
    </location>
</feature>
<feature type="compositionally biased region" description="Acidic residues" evidence="1">
    <location>
        <begin position="257"/>
        <end position="281"/>
    </location>
</feature>
<gene>
    <name evidence="2" type="ORF">C6P46_003948</name>
</gene>
<feature type="region of interest" description="Disordered" evidence="1">
    <location>
        <begin position="236"/>
        <end position="289"/>
    </location>
</feature>
<proteinExistence type="predicted"/>
<dbReference type="AlphaFoldDB" id="A0A9P7B6J9"/>
<comment type="caution">
    <text evidence="2">The sequence shown here is derived from an EMBL/GenBank/DDBJ whole genome shotgun (WGS) entry which is preliminary data.</text>
</comment>
<accession>A0A9P7B6J9</accession>